<dbReference type="AlphaFoldDB" id="A0A8J4UME9"/>
<dbReference type="PANTHER" id="PTHR10332">
    <property type="entry name" value="EQUILIBRATIVE NUCLEOSIDE TRANSPORTER"/>
    <property type="match status" value="1"/>
</dbReference>
<evidence type="ECO:0000256" key="5">
    <source>
        <dbReference type="ARBA" id="ARBA00022989"/>
    </source>
</evidence>
<sequence>MKTSDYFESYLAIASTVPSVLCLVVNYLLVNRLSSNVRILLSLAVILLVFIVTTVLVKTDVSGSKENFLAGTLTSVALVSGASNIFSGSMFGISAHFPMRISQALISGQAMGGTLSAVASIVDLAAANDVTNSALAYFLTADFFILFCIIVYLLLPKLAYS</sequence>
<evidence type="ECO:0000256" key="1">
    <source>
        <dbReference type="ARBA" id="ARBA00004141"/>
    </source>
</evidence>
<evidence type="ECO:0000256" key="2">
    <source>
        <dbReference type="ARBA" id="ARBA00007965"/>
    </source>
</evidence>
<dbReference type="InterPro" id="IPR002259">
    <property type="entry name" value="Eqnu_transpt"/>
</dbReference>
<dbReference type="Proteomes" id="UP000727407">
    <property type="component" value="Unassembled WGS sequence"/>
</dbReference>
<gene>
    <name evidence="8" type="primary">slc29a3</name>
    <name evidence="8" type="ORF">DAT39_011503</name>
</gene>
<feature type="non-terminal residue" evidence="8">
    <location>
        <position position="161"/>
    </location>
</feature>
<dbReference type="EMBL" id="QNUK01000187">
    <property type="protein sequence ID" value="KAF5898777.1"/>
    <property type="molecule type" value="Genomic_DNA"/>
</dbReference>
<proteinExistence type="inferred from homology"/>
<evidence type="ECO:0000256" key="6">
    <source>
        <dbReference type="ARBA" id="ARBA00023136"/>
    </source>
</evidence>
<dbReference type="OrthoDB" id="46396at2759"/>
<organism evidence="8 9">
    <name type="scientific">Clarias magur</name>
    <name type="common">Asian catfish</name>
    <name type="synonym">Macropteronotus magur</name>
    <dbReference type="NCBI Taxonomy" id="1594786"/>
    <lineage>
        <taxon>Eukaryota</taxon>
        <taxon>Metazoa</taxon>
        <taxon>Chordata</taxon>
        <taxon>Craniata</taxon>
        <taxon>Vertebrata</taxon>
        <taxon>Euteleostomi</taxon>
        <taxon>Actinopterygii</taxon>
        <taxon>Neopterygii</taxon>
        <taxon>Teleostei</taxon>
        <taxon>Ostariophysi</taxon>
        <taxon>Siluriformes</taxon>
        <taxon>Clariidae</taxon>
        <taxon>Clarias</taxon>
    </lineage>
</organism>
<keyword evidence="5 7" id="KW-1133">Transmembrane helix</keyword>
<comment type="subcellular location">
    <subcellularLocation>
        <location evidence="1">Membrane</location>
        <topology evidence="1">Multi-pass membrane protein</topology>
    </subcellularLocation>
</comment>
<keyword evidence="4 7" id="KW-0812">Transmembrane</keyword>
<reference evidence="8" key="1">
    <citation type="submission" date="2020-07" db="EMBL/GenBank/DDBJ databases">
        <title>Clarias magur genome sequencing, assembly and annotation.</title>
        <authorList>
            <person name="Kushwaha B."/>
            <person name="Kumar R."/>
            <person name="Das P."/>
            <person name="Joshi C.G."/>
            <person name="Kumar D."/>
            <person name="Nagpure N.S."/>
            <person name="Pandey M."/>
            <person name="Agarwal S."/>
            <person name="Srivastava S."/>
            <person name="Singh M."/>
            <person name="Sahoo L."/>
            <person name="Jayasankar P."/>
            <person name="Meher P.K."/>
            <person name="Koringa P.G."/>
            <person name="Iquebal M.A."/>
            <person name="Das S.P."/>
            <person name="Bit A."/>
            <person name="Patnaik S."/>
            <person name="Patel N."/>
            <person name="Shah T.M."/>
            <person name="Hinsu A."/>
            <person name="Jena J.K."/>
        </authorList>
    </citation>
    <scope>NUCLEOTIDE SEQUENCE</scope>
    <source>
        <strain evidence="8">CIFAMagur01</strain>
        <tissue evidence="8">Testis</tissue>
    </source>
</reference>
<dbReference type="GO" id="GO:0005886">
    <property type="term" value="C:plasma membrane"/>
    <property type="evidence" value="ECO:0007669"/>
    <property type="project" value="TreeGrafter"/>
</dbReference>
<name>A0A8J4UME9_CLAMG</name>
<accession>A0A8J4UME9</accession>
<keyword evidence="3" id="KW-0813">Transport</keyword>
<protein>
    <submittedName>
        <fullName evidence="8">Equilibrative nucleoside transporter 3</fullName>
    </submittedName>
</protein>
<feature type="transmembrane region" description="Helical" evidence="7">
    <location>
        <begin position="68"/>
        <end position="92"/>
    </location>
</feature>
<comment type="similarity">
    <text evidence="2">Belongs to the SLC29A/ENT transporter (TC 2.A.57) family.</text>
</comment>
<keyword evidence="6 7" id="KW-0472">Membrane</keyword>
<dbReference type="PRINTS" id="PR01130">
    <property type="entry name" value="DERENTRNSPRT"/>
</dbReference>
<feature type="transmembrane region" description="Helical" evidence="7">
    <location>
        <begin position="12"/>
        <end position="30"/>
    </location>
</feature>
<evidence type="ECO:0000313" key="8">
    <source>
        <dbReference type="EMBL" id="KAF5898777.1"/>
    </source>
</evidence>
<comment type="caution">
    <text evidence="8">The sequence shown here is derived from an EMBL/GenBank/DDBJ whole genome shotgun (WGS) entry which is preliminary data.</text>
</comment>
<evidence type="ECO:0000256" key="3">
    <source>
        <dbReference type="ARBA" id="ARBA00022448"/>
    </source>
</evidence>
<evidence type="ECO:0000256" key="7">
    <source>
        <dbReference type="SAM" id="Phobius"/>
    </source>
</evidence>
<evidence type="ECO:0000256" key="4">
    <source>
        <dbReference type="ARBA" id="ARBA00022692"/>
    </source>
</evidence>
<dbReference type="PANTHER" id="PTHR10332:SF17">
    <property type="entry name" value="EQUILIBRATIVE NUCLEOSIDE TRANSPORTER 3"/>
    <property type="match status" value="1"/>
</dbReference>
<dbReference type="Pfam" id="PF01733">
    <property type="entry name" value="Nucleoside_tran"/>
    <property type="match status" value="1"/>
</dbReference>
<keyword evidence="9" id="KW-1185">Reference proteome</keyword>
<evidence type="ECO:0000313" key="9">
    <source>
        <dbReference type="Proteomes" id="UP000727407"/>
    </source>
</evidence>
<dbReference type="GO" id="GO:0005337">
    <property type="term" value="F:nucleoside transmembrane transporter activity"/>
    <property type="evidence" value="ECO:0007669"/>
    <property type="project" value="InterPro"/>
</dbReference>
<feature type="transmembrane region" description="Helical" evidence="7">
    <location>
        <begin position="104"/>
        <end position="122"/>
    </location>
</feature>
<feature type="transmembrane region" description="Helical" evidence="7">
    <location>
        <begin position="134"/>
        <end position="155"/>
    </location>
</feature>
<feature type="transmembrane region" description="Helical" evidence="7">
    <location>
        <begin position="37"/>
        <end position="56"/>
    </location>
</feature>
<dbReference type="GO" id="GO:0005794">
    <property type="term" value="C:Golgi apparatus"/>
    <property type="evidence" value="ECO:0007669"/>
    <property type="project" value="TreeGrafter"/>
</dbReference>